<proteinExistence type="inferred from homology"/>
<evidence type="ECO:0000256" key="2">
    <source>
        <dbReference type="ARBA" id="ARBA00022785"/>
    </source>
</evidence>
<dbReference type="Proteomes" id="UP000245959">
    <property type="component" value="Unassembled WGS sequence"/>
</dbReference>
<keyword evidence="3 5" id="KW-0521">NADP</keyword>
<name>A0A2U1BA49_9BACT</name>
<dbReference type="PANTHER" id="PTHR34354">
    <property type="entry name" value="NADPH-DEPENDENT 7-CYANO-7-DEAZAGUANINE REDUCTASE"/>
    <property type="match status" value="1"/>
</dbReference>
<feature type="binding site" evidence="5">
    <location>
        <begin position="78"/>
        <end position="80"/>
    </location>
    <ligand>
        <name>substrate</name>
    </ligand>
</feature>
<dbReference type="InterPro" id="IPR043133">
    <property type="entry name" value="GTP-CH-I_C/QueF"/>
</dbReference>
<keyword evidence="1 5" id="KW-0963">Cytoplasm</keyword>
<organism evidence="7 8">
    <name type="scientific">Victivallis vadensis</name>
    <dbReference type="NCBI Taxonomy" id="172901"/>
    <lineage>
        <taxon>Bacteria</taxon>
        <taxon>Pseudomonadati</taxon>
        <taxon>Lentisphaerota</taxon>
        <taxon>Lentisphaeria</taxon>
        <taxon>Victivallales</taxon>
        <taxon>Victivallaceae</taxon>
        <taxon>Victivallis</taxon>
    </lineage>
</organism>
<dbReference type="InterPro" id="IPR029500">
    <property type="entry name" value="QueF"/>
</dbReference>
<dbReference type="Pfam" id="PF14489">
    <property type="entry name" value="QueF"/>
    <property type="match status" value="1"/>
</dbReference>
<evidence type="ECO:0000256" key="1">
    <source>
        <dbReference type="ARBA" id="ARBA00022490"/>
    </source>
</evidence>
<comment type="function">
    <text evidence="5">Catalyzes the NADPH-dependent reduction of 7-cyano-7-deazaguanine (preQ0) to 7-aminomethyl-7-deazaguanine (preQ1).</text>
</comment>
<evidence type="ECO:0000256" key="4">
    <source>
        <dbReference type="ARBA" id="ARBA00023002"/>
    </source>
</evidence>
<dbReference type="GO" id="GO:0005737">
    <property type="term" value="C:cytoplasm"/>
    <property type="evidence" value="ECO:0007669"/>
    <property type="project" value="UniProtKB-SubCell"/>
</dbReference>
<evidence type="ECO:0000256" key="5">
    <source>
        <dbReference type="HAMAP-Rule" id="MF_00818"/>
    </source>
</evidence>
<keyword evidence="2 5" id="KW-0671">Queuosine biosynthesis</keyword>
<dbReference type="InterPro" id="IPR016856">
    <property type="entry name" value="QueF_type1"/>
</dbReference>
<dbReference type="PIRSF" id="PIRSF027377">
    <property type="entry name" value="Nitrile_oxidored_QueF"/>
    <property type="match status" value="1"/>
</dbReference>
<comment type="catalytic activity">
    <reaction evidence="5">
        <text>7-aminomethyl-7-carbaguanine + 2 NADP(+) = 7-cyano-7-carbaguanine + 2 NADPH + 3 H(+)</text>
        <dbReference type="Rhea" id="RHEA:13409"/>
        <dbReference type="ChEBI" id="CHEBI:15378"/>
        <dbReference type="ChEBI" id="CHEBI:45075"/>
        <dbReference type="ChEBI" id="CHEBI:57783"/>
        <dbReference type="ChEBI" id="CHEBI:58349"/>
        <dbReference type="ChEBI" id="CHEBI:58703"/>
        <dbReference type="EC" id="1.7.1.13"/>
    </reaction>
</comment>
<dbReference type="EMBL" id="JABAEW010000028">
    <property type="protein sequence ID" value="NMD87655.1"/>
    <property type="molecule type" value="Genomic_DNA"/>
</dbReference>
<dbReference type="Gene3D" id="3.30.1130.10">
    <property type="match status" value="1"/>
</dbReference>
<keyword evidence="4 5" id="KW-0560">Oxidoreductase</keyword>
<protein>
    <recommendedName>
        <fullName evidence="5">NADPH-dependent 7-cyano-7-deazaguanine reductase</fullName>
        <ecNumber evidence="5">1.7.1.13</ecNumber>
    </recommendedName>
    <alternativeName>
        <fullName evidence="5">7-cyano-7-carbaguanine reductase</fullName>
    </alternativeName>
    <alternativeName>
        <fullName evidence="5">NADPH-dependent nitrile oxidoreductase</fullName>
    </alternativeName>
    <alternativeName>
        <fullName evidence="5">PreQ(0) reductase</fullName>
    </alternativeName>
</protein>
<feature type="active site" description="Proton donor" evidence="5">
    <location>
        <position position="63"/>
    </location>
</feature>
<dbReference type="OrthoDB" id="9795077at2"/>
<dbReference type="GeneID" id="78293899"/>
<dbReference type="HAMAP" id="MF_00818">
    <property type="entry name" value="QueF_type1"/>
    <property type="match status" value="1"/>
</dbReference>
<dbReference type="InterPro" id="IPR050084">
    <property type="entry name" value="NADPH_dep_7-cyano-7-deazaG_red"/>
</dbReference>
<dbReference type="Proteomes" id="UP000576225">
    <property type="component" value="Unassembled WGS sequence"/>
</dbReference>
<evidence type="ECO:0000313" key="7">
    <source>
        <dbReference type="EMBL" id="PVY45539.1"/>
    </source>
</evidence>
<sequence length="142" mass="16161">MDKSSKERFDGLTLLSASERNYPTRPEEARLEAFRNVYADRDYIIEFDCPEYTSLCPVTGQPDFGHIILRYVPDKLCIESKSLKLYLYSFRNTNTFHEESVNTILDAVVKTCAPRKAEVIGRFRPRGGIAINVKATYGGAIE</sequence>
<evidence type="ECO:0000256" key="3">
    <source>
        <dbReference type="ARBA" id="ARBA00022857"/>
    </source>
</evidence>
<gene>
    <name evidence="5 6" type="primary">queF</name>
    <name evidence="7" type="ORF">C8D82_102110</name>
    <name evidence="6" type="ORF">HF882_13780</name>
</gene>
<evidence type="ECO:0000313" key="9">
    <source>
        <dbReference type="Proteomes" id="UP000576225"/>
    </source>
</evidence>
<dbReference type="GO" id="GO:0033739">
    <property type="term" value="F:preQ1 synthase activity"/>
    <property type="evidence" value="ECO:0007669"/>
    <property type="project" value="UniProtKB-UniRule"/>
</dbReference>
<comment type="similarity">
    <text evidence="5">Belongs to the GTP cyclohydrolase I family. QueF type 1 subfamily.</text>
</comment>
<dbReference type="SUPFAM" id="SSF55620">
    <property type="entry name" value="Tetrahydrobiopterin biosynthesis enzymes-like"/>
    <property type="match status" value="1"/>
</dbReference>
<comment type="caution">
    <text evidence="7">The sequence shown here is derived from an EMBL/GenBank/DDBJ whole genome shotgun (WGS) entry which is preliminary data.</text>
</comment>
<dbReference type="EC" id="1.7.1.13" evidence="5"/>
<evidence type="ECO:0000313" key="6">
    <source>
        <dbReference type="EMBL" id="NMD87655.1"/>
    </source>
</evidence>
<dbReference type="PANTHER" id="PTHR34354:SF1">
    <property type="entry name" value="NADPH-DEPENDENT 7-CYANO-7-DEAZAGUANINE REDUCTASE"/>
    <property type="match status" value="1"/>
</dbReference>
<keyword evidence="8" id="KW-1185">Reference proteome</keyword>
<reference evidence="6 9" key="2">
    <citation type="submission" date="2020-04" db="EMBL/GenBank/DDBJ databases">
        <authorList>
            <person name="Hitch T.C.A."/>
            <person name="Wylensek D."/>
            <person name="Clavel T."/>
        </authorList>
    </citation>
    <scope>NUCLEOTIDE SEQUENCE [LARGE SCALE GENOMIC DNA]</scope>
    <source>
        <strain evidence="6 9">COR2-253-APC-1A</strain>
    </source>
</reference>
<reference evidence="7 8" key="1">
    <citation type="submission" date="2018-04" db="EMBL/GenBank/DDBJ databases">
        <title>Genomic Encyclopedia of Type Strains, Phase IV (KMG-IV): sequencing the most valuable type-strain genomes for metagenomic binning, comparative biology and taxonomic classification.</title>
        <authorList>
            <person name="Goeker M."/>
        </authorList>
    </citation>
    <scope>NUCLEOTIDE SEQUENCE [LARGE SCALE GENOMIC DNA]</scope>
    <source>
        <strain evidence="7 8">DSM 14823</strain>
    </source>
</reference>
<feature type="binding site" evidence="5">
    <location>
        <begin position="97"/>
        <end position="98"/>
    </location>
    <ligand>
        <name>substrate</name>
    </ligand>
</feature>
<accession>A0A2U1BA49</accession>
<dbReference type="RefSeq" id="WP_116882567.1">
    <property type="nucleotide sequence ID" value="NZ_CABMMC010000276.1"/>
</dbReference>
<dbReference type="NCBIfam" id="TIGR03139">
    <property type="entry name" value="QueF-II"/>
    <property type="match status" value="1"/>
</dbReference>
<comment type="subcellular location">
    <subcellularLocation>
        <location evidence="5">Cytoplasm</location>
    </subcellularLocation>
</comment>
<dbReference type="UniPathway" id="UPA00392"/>
<evidence type="ECO:0000313" key="8">
    <source>
        <dbReference type="Proteomes" id="UP000245959"/>
    </source>
</evidence>
<feature type="active site" description="Thioimide intermediate" evidence="5">
    <location>
        <position position="56"/>
    </location>
</feature>
<comment type="pathway">
    <text evidence="5">tRNA modification; tRNA-queuosine biosynthesis.</text>
</comment>
<dbReference type="GO" id="GO:0008616">
    <property type="term" value="P:tRNA queuosine(34) biosynthetic process"/>
    <property type="evidence" value="ECO:0007669"/>
    <property type="project" value="UniProtKB-UniRule"/>
</dbReference>
<dbReference type="AlphaFoldDB" id="A0A2U1BA49"/>
<dbReference type="EMBL" id="QEKH01000002">
    <property type="protein sequence ID" value="PVY45539.1"/>
    <property type="molecule type" value="Genomic_DNA"/>
</dbReference>